<evidence type="ECO:0008006" key="4">
    <source>
        <dbReference type="Google" id="ProtNLM"/>
    </source>
</evidence>
<dbReference type="PANTHER" id="PTHR37953:SF1">
    <property type="entry name" value="UPF0127 PROTEIN MJ1496"/>
    <property type="match status" value="1"/>
</dbReference>
<evidence type="ECO:0000256" key="1">
    <source>
        <dbReference type="SAM" id="Phobius"/>
    </source>
</evidence>
<organism evidence="2 3">
    <name type="scientific">Giesbergeria anulus</name>
    <dbReference type="NCBI Taxonomy" id="180197"/>
    <lineage>
        <taxon>Bacteria</taxon>
        <taxon>Pseudomonadati</taxon>
        <taxon>Pseudomonadota</taxon>
        <taxon>Betaproteobacteria</taxon>
        <taxon>Burkholderiales</taxon>
        <taxon>Comamonadaceae</taxon>
        <taxon>Giesbergeria</taxon>
    </lineage>
</organism>
<keyword evidence="1" id="KW-0812">Transmembrane</keyword>
<dbReference type="InterPro" id="IPR003795">
    <property type="entry name" value="DUF192"/>
</dbReference>
<dbReference type="Proteomes" id="UP000199766">
    <property type="component" value="Unassembled WGS sequence"/>
</dbReference>
<protein>
    <recommendedName>
        <fullName evidence="4">DUF192 domain-containing protein</fullName>
    </recommendedName>
</protein>
<gene>
    <name evidence="2" type="ORF">SAMN02982919_00702</name>
</gene>
<keyword evidence="1" id="KW-0472">Membrane</keyword>
<keyword evidence="3" id="KW-1185">Reference proteome</keyword>
<dbReference type="Pfam" id="PF02643">
    <property type="entry name" value="DUF192"/>
    <property type="match status" value="1"/>
</dbReference>
<evidence type="ECO:0000313" key="2">
    <source>
        <dbReference type="EMBL" id="SEQ44306.1"/>
    </source>
</evidence>
<keyword evidence="1" id="KW-1133">Transmembrane helix</keyword>
<dbReference type="Gene3D" id="2.60.120.1140">
    <property type="entry name" value="Protein of unknown function DUF192"/>
    <property type="match status" value="1"/>
</dbReference>
<dbReference type="AlphaFoldDB" id="A0A1H9G2G9"/>
<proteinExistence type="predicted"/>
<name>A0A1H9G2G9_9BURK</name>
<feature type="transmembrane region" description="Helical" evidence="1">
    <location>
        <begin position="20"/>
        <end position="42"/>
    </location>
</feature>
<dbReference type="STRING" id="180197.SAMN02982919_00702"/>
<sequence>MLLFPFFLPNHGGRLPVQAHALMLVRALIALVLFAAAAATLAQEAPQLHLPRVMLTAGMHRIDAQVAQAPEERQIGLMYRQNMPNHEGMLFVFEQPATQCFWMKNTLLPLTAAFVADDGSIVNLVDMQPQTLQSHCSAKPVRYVLEMNQGWFKKRGLKAGSRLAGVPFRQP</sequence>
<dbReference type="PANTHER" id="PTHR37953">
    <property type="entry name" value="UPF0127 PROTEIN MJ1496"/>
    <property type="match status" value="1"/>
</dbReference>
<evidence type="ECO:0000313" key="3">
    <source>
        <dbReference type="Proteomes" id="UP000199766"/>
    </source>
</evidence>
<reference evidence="2 3" key="1">
    <citation type="submission" date="2016-10" db="EMBL/GenBank/DDBJ databases">
        <authorList>
            <person name="de Groot N.N."/>
        </authorList>
    </citation>
    <scope>NUCLEOTIDE SEQUENCE [LARGE SCALE GENOMIC DNA]</scope>
    <source>
        <strain evidence="2 3">ATCC 35958</strain>
    </source>
</reference>
<dbReference type="InterPro" id="IPR038695">
    <property type="entry name" value="Saro_0823-like_sf"/>
</dbReference>
<dbReference type="EMBL" id="FOGD01000001">
    <property type="protein sequence ID" value="SEQ44306.1"/>
    <property type="molecule type" value="Genomic_DNA"/>
</dbReference>
<accession>A0A1H9G2G9</accession>